<organism evidence="1 2">
    <name type="scientific">Noviluteimonas lactosilytica</name>
    <dbReference type="NCBI Taxonomy" id="2888523"/>
    <lineage>
        <taxon>Bacteria</taxon>
        <taxon>Pseudomonadati</taxon>
        <taxon>Pseudomonadota</taxon>
        <taxon>Gammaproteobacteria</taxon>
        <taxon>Lysobacterales</taxon>
        <taxon>Lysobacteraceae</taxon>
        <taxon>Noviluteimonas</taxon>
    </lineage>
</organism>
<dbReference type="RefSeq" id="WP_230528304.1">
    <property type="nucleotide sequence ID" value="NZ_JAJGAK010000005.1"/>
</dbReference>
<comment type="caution">
    <text evidence="1">The sequence shown here is derived from an EMBL/GenBank/DDBJ whole genome shotgun (WGS) entry which is preliminary data.</text>
</comment>
<reference evidence="1" key="1">
    <citation type="submission" date="2021-10" db="EMBL/GenBank/DDBJ databases">
        <authorList>
            <person name="Lyu M."/>
            <person name="Wang X."/>
            <person name="Meng X."/>
            <person name="Xu K."/>
        </authorList>
    </citation>
    <scope>NUCLEOTIDE SEQUENCE</scope>
    <source>
        <strain evidence="1">A6</strain>
    </source>
</reference>
<dbReference type="EMBL" id="JAJGAK010000005">
    <property type="protein sequence ID" value="MCC8364502.1"/>
    <property type="molecule type" value="Genomic_DNA"/>
</dbReference>
<keyword evidence="2" id="KW-1185">Reference proteome</keyword>
<protein>
    <submittedName>
        <fullName evidence="1">Uncharacterized protein</fullName>
    </submittedName>
</protein>
<dbReference type="Proteomes" id="UP001165293">
    <property type="component" value="Unassembled WGS sequence"/>
</dbReference>
<name>A0ABS8JLL0_9GAMM</name>
<evidence type="ECO:0000313" key="2">
    <source>
        <dbReference type="Proteomes" id="UP001165293"/>
    </source>
</evidence>
<gene>
    <name evidence="1" type="ORF">LK996_15630</name>
</gene>
<proteinExistence type="predicted"/>
<evidence type="ECO:0000313" key="1">
    <source>
        <dbReference type="EMBL" id="MCC8364502.1"/>
    </source>
</evidence>
<accession>A0ABS8JLL0</accession>
<sequence length="108" mass="12229">MDARQYGVYFRRTGMTALESRSTLGLQGQCMMTNREFVDVHVDDLRDKLPSMLHQFPRAIAFLKAFNERAEPIVEAATMLSDEDGAYAKQRLAEVLIAFGRETGLRSV</sequence>